<dbReference type="OrthoDB" id="3261436at2759"/>
<dbReference type="Proteomes" id="UP000053558">
    <property type="component" value="Unassembled WGS sequence"/>
</dbReference>
<proteinExistence type="predicted"/>
<sequence>DHPLLEWMEERQVFLDELLRGDGRSDCTEDSTCRHCRTATPKYRCRDCFGGLMYCQACMVEKHTESPLHRVESWNGKFFERTSLKDIGLVIQLNHPPGEACLNPKKTKKNDFTVIDVSGIHNVCVWYCRCTKMITRYQQLLRASWFPATTRKPKSAATFRVLEQYHLLACESKASAYEFYNSLARRTDNSRLTSQKDRYDQFLRMMREWRHLKMLKRSGMGHQSLPLDDLPDGSCAIRCPACPQPGRNLPDGWEKAKDNRWLYSLFVGVDANFRLKRKNVSNADSDPSLGCGLSYFVREKPYKDYLATKAGARQDRSSCSSHKAVNMAASKWTGGLATTGVGTIDCARHGMKLPCGVADLQFWERYANMDYIVFSALRFLRVKDINISYDIACQWCKNLRERIAALPSDISFDQFTKFLRFFVPKFHLPAHVARCQTRFSFNYMPGVGRTDGEAPERGWANIDPVAGSTKEMGPGHRLDTLDDFFGDWNWKKLIGLGALFLRRYEEAEKESKVHTFDLKAFESAIPSSTLLLWRKEVALWERDPDANTNPFESQSKDVTMAEVRLRLAEEDASESALPVEGLENDMTPSALISTAIDLQDQQRRLRVDRSRLGAHATDTAKAAVQHRTTILRRKVENWARVQVYYMPSVGPLRAVVRSPGPNDQPEDLKLWLPSQLPSDSPCPDRLLTIEFELRVGQAYDALAGLRRTLQLRSYLYKYKDRFIRGQGLNTKAQDTIEKTQDRLKALQGTYTIAYGALTALLLRLPEKKMPADLKILEDSDVRAMVDHMSTQSEGRRRMTWIWRSGELGEEGEDFVDGLRVEWCKARARALRWTEETMLLKEEMRRTLAYLDWQAVWWDQREDSTIDEGSRAYAAKQARLQRSLRERFATTWVACM</sequence>
<dbReference type="KEGG" id="cput:CONPUDRAFT_57971"/>
<dbReference type="InterPro" id="IPR041457">
    <property type="entry name" value="CxC2_KDZ-assoc"/>
</dbReference>
<evidence type="ECO:0000313" key="2">
    <source>
        <dbReference type="EMBL" id="EIW79870.1"/>
    </source>
</evidence>
<dbReference type="PANTHER" id="PTHR33096">
    <property type="entry name" value="CXC2 DOMAIN-CONTAINING PROTEIN"/>
    <property type="match status" value="1"/>
</dbReference>
<reference evidence="3" key="1">
    <citation type="journal article" date="2012" name="Science">
        <title>The Paleozoic origin of enzymatic lignin decomposition reconstructed from 31 fungal genomes.</title>
        <authorList>
            <person name="Floudas D."/>
            <person name="Binder M."/>
            <person name="Riley R."/>
            <person name="Barry K."/>
            <person name="Blanchette R.A."/>
            <person name="Henrissat B."/>
            <person name="Martinez A.T."/>
            <person name="Otillar R."/>
            <person name="Spatafora J.W."/>
            <person name="Yadav J.S."/>
            <person name="Aerts A."/>
            <person name="Benoit I."/>
            <person name="Boyd A."/>
            <person name="Carlson A."/>
            <person name="Copeland A."/>
            <person name="Coutinho P.M."/>
            <person name="de Vries R.P."/>
            <person name="Ferreira P."/>
            <person name="Findley K."/>
            <person name="Foster B."/>
            <person name="Gaskell J."/>
            <person name="Glotzer D."/>
            <person name="Gorecki P."/>
            <person name="Heitman J."/>
            <person name="Hesse C."/>
            <person name="Hori C."/>
            <person name="Igarashi K."/>
            <person name="Jurgens J.A."/>
            <person name="Kallen N."/>
            <person name="Kersten P."/>
            <person name="Kohler A."/>
            <person name="Kuees U."/>
            <person name="Kumar T.K.A."/>
            <person name="Kuo A."/>
            <person name="LaButti K."/>
            <person name="Larrondo L.F."/>
            <person name="Lindquist E."/>
            <person name="Ling A."/>
            <person name="Lombard V."/>
            <person name="Lucas S."/>
            <person name="Lundell T."/>
            <person name="Martin R."/>
            <person name="McLaughlin D.J."/>
            <person name="Morgenstern I."/>
            <person name="Morin E."/>
            <person name="Murat C."/>
            <person name="Nagy L.G."/>
            <person name="Nolan M."/>
            <person name="Ohm R.A."/>
            <person name="Patyshakuliyeva A."/>
            <person name="Rokas A."/>
            <person name="Ruiz-Duenas F.J."/>
            <person name="Sabat G."/>
            <person name="Salamov A."/>
            <person name="Samejima M."/>
            <person name="Schmutz J."/>
            <person name="Slot J.C."/>
            <person name="St John F."/>
            <person name="Stenlid J."/>
            <person name="Sun H."/>
            <person name="Sun S."/>
            <person name="Syed K."/>
            <person name="Tsang A."/>
            <person name="Wiebenga A."/>
            <person name="Young D."/>
            <person name="Pisabarro A."/>
            <person name="Eastwood D.C."/>
            <person name="Martin F."/>
            <person name="Cullen D."/>
            <person name="Grigoriev I.V."/>
            <person name="Hibbett D.S."/>
        </authorList>
    </citation>
    <scope>NUCLEOTIDE SEQUENCE [LARGE SCALE GENOMIC DNA]</scope>
    <source>
        <strain evidence="3">RWD-64-598 SS2</strain>
    </source>
</reference>
<dbReference type="InterPro" id="IPR040521">
    <property type="entry name" value="KDZ"/>
</dbReference>
<evidence type="ECO:0000313" key="3">
    <source>
        <dbReference type="Proteomes" id="UP000053558"/>
    </source>
</evidence>
<feature type="domain" description="CxC2-like cysteine cluster KDZ transposase-associated" evidence="1">
    <location>
        <begin position="84"/>
        <end position="190"/>
    </location>
</feature>
<dbReference type="CDD" id="cd19757">
    <property type="entry name" value="Bbox1"/>
    <property type="match status" value="1"/>
</dbReference>
<dbReference type="PANTHER" id="PTHR33096:SF1">
    <property type="entry name" value="CXC1-LIKE CYSTEINE CLUSTER ASSOCIATED WITH KDZ TRANSPOSASES DOMAIN-CONTAINING PROTEIN"/>
    <property type="match status" value="1"/>
</dbReference>
<keyword evidence="3" id="KW-1185">Reference proteome</keyword>
<organism evidence="2 3">
    <name type="scientific">Coniophora puteana (strain RWD-64-598)</name>
    <name type="common">Brown rot fungus</name>
    <dbReference type="NCBI Taxonomy" id="741705"/>
    <lineage>
        <taxon>Eukaryota</taxon>
        <taxon>Fungi</taxon>
        <taxon>Dikarya</taxon>
        <taxon>Basidiomycota</taxon>
        <taxon>Agaricomycotina</taxon>
        <taxon>Agaricomycetes</taxon>
        <taxon>Agaricomycetidae</taxon>
        <taxon>Boletales</taxon>
        <taxon>Coniophorineae</taxon>
        <taxon>Coniophoraceae</taxon>
        <taxon>Coniophora</taxon>
    </lineage>
</organism>
<gene>
    <name evidence="2" type="ORF">CONPUDRAFT_57971</name>
</gene>
<feature type="non-terminal residue" evidence="2">
    <location>
        <position position="1"/>
    </location>
</feature>
<dbReference type="RefSeq" id="XP_007769722.1">
    <property type="nucleotide sequence ID" value="XM_007771532.1"/>
</dbReference>
<accession>A0A5M3MLM1</accession>
<dbReference type="AlphaFoldDB" id="A0A5M3MLM1"/>
<dbReference type="EMBL" id="JH711580">
    <property type="protein sequence ID" value="EIW79870.1"/>
    <property type="molecule type" value="Genomic_DNA"/>
</dbReference>
<protein>
    <recommendedName>
        <fullName evidence="1">CxC2-like cysteine cluster KDZ transposase-associated domain-containing protein</fullName>
    </recommendedName>
</protein>
<evidence type="ECO:0000259" key="1">
    <source>
        <dbReference type="Pfam" id="PF18803"/>
    </source>
</evidence>
<dbReference type="Pfam" id="PF18758">
    <property type="entry name" value="KDZ"/>
    <property type="match status" value="1"/>
</dbReference>
<dbReference type="GeneID" id="19207915"/>
<dbReference type="Pfam" id="PF18803">
    <property type="entry name" value="CxC2"/>
    <property type="match status" value="1"/>
</dbReference>
<comment type="caution">
    <text evidence="2">The sequence shown here is derived from an EMBL/GenBank/DDBJ whole genome shotgun (WGS) entry which is preliminary data.</text>
</comment>
<name>A0A5M3MLM1_CONPW</name>
<dbReference type="OMA" id="REWRHIC"/>